<sequence length="61" mass="6808">IVTEMVDGWIEVPVVHEPIVRTRFEKKKPSPAERDRESCPTPLNDPLESPSSYGDLSTDVG</sequence>
<organism evidence="2 3">
    <name type="scientific">Laccaria amethystina LaAM-08-1</name>
    <dbReference type="NCBI Taxonomy" id="1095629"/>
    <lineage>
        <taxon>Eukaryota</taxon>
        <taxon>Fungi</taxon>
        <taxon>Dikarya</taxon>
        <taxon>Basidiomycota</taxon>
        <taxon>Agaricomycotina</taxon>
        <taxon>Agaricomycetes</taxon>
        <taxon>Agaricomycetidae</taxon>
        <taxon>Agaricales</taxon>
        <taxon>Agaricineae</taxon>
        <taxon>Hydnangiaceae</taxon>
        <taxon>Laccaria</taxon>
    </lineage>
</organism>
<reference evidence="3" key="2">
    <citation type="submission" date="2015-01" db="EMBL/GenBank/DDBJ databases">
        <title>Evolutionary Origins and Diversification of the Mycorrhizal Mutualists.</title>
        <authorList>
            <consortium name="DOE Joint Genome Institute"/>
            <consortium name="Mycorrhizal Genomics Consortium"/>
            <person name="Kohler A."/>
            <person name="Kuo A."/>
            <person name="Nagy L.G."/>
            <person name="Floudas D."/>
            <person name="Copeland A."/>
            <person name="Barry K.W."/>
            <person name="Cichocki N."/>
            <person name="Veneault-Fourrey C."/>
            <person name="LaButti K."/>
            <person name="Lindquist E.A."/>
            <person name="Lipzen A."/>
            <person name="Lundell T."/>
            <person name="Morin E."/>
            <person name="Murat C."/>
            <person name="Riley R."/>
            <person name="Ohm R."/>
            <person name="Sun H."/>
            <person name="Tunlid A."/>
            <person name="Henrissat B."/>
            <person name="Grigoriev I.V."/>
            <person name="Hibbett D.S."/>
            <person name="Martin F."/>
        </authorList>
    </citation>
    <scope>NUCLEOTIDE SEQUENCE [LARGE SCALE GENOMIC DNA]</scope>
    <source>
        <strain evidence="3">LaAM-08-1</strain>
    </source>
</reference>
<feature type="region of interest" description="Disordered" evidence="1">
    <location>
        <begin position="23"/>
        <end position="61"/>
    </location>
</feature>
<feature type="compositionally biased region" description="Basic and acidic residues" evidence="1">
    <location>
        <begin position="23"/>
        <end position="38"/>
    </location>
</feature>
<gene>
    <name evidence="2" type="ORF">K443DRAFT_116112</name>
</gene>
<dbReference type="HOGENOM" id="CLU_2928988_0_0_1"/>
<accession>A0A0C9X2J0</accession>
<evidence type="ECO:0000313" key="2">
    <source>
        <dbReference type="EMBL" id="KIJ90782.1"/>
    </source>
</evidence>
<keyword evidence="3" id="KW-1185">Reference proteome</keyword>
<name>A0A0C9X2J0_9AGAR</name>
<feature type="non-terminal residue" evidence="2">
    <location>
        <position position="61"/>
    </location>
</feature>
<dbReference type="Proteomes" id="UP000054477">
    <property type="component" value="Unassembled WGS sequence"/>
</dbReference>
<evidence type="ECO:0000256" key="1">
    <source>
        <dbReference type="SAM" id="MobiDB-lite"/>
    </source>
</evidence>
<dbReference type="AlphaFoldDB" id="A0A0C9X2J0"/>
<dbReference type="EMBL" id="KN839113">
    <property type="protein sequence ID" value="KIJ90782.1"/>
    <property type="molecule type" value="Genomic_DNA"/>
</dbReference>
<feature type="compositionally biased region" description="Polar residues" evidence="1">
    <location>
        <begin position="49"/>
        <end position="61"/>
    </location>
</feature>
<proteinExistence type="predicted"/>
<reference evidence="2 3" key="1">
    <citation type="submission" date="2014-04" db="EMBL/GenBank/DDBJ databases">
        <authorList>
            <consortium name="DOE Joint Genome Institute"/>
            <person name="Kuo A."/>
            <person name="Kohler A."/>
            <person name="Nagy L.G."/>
            <person name="Floudas D."/>
            <person name="Copeland A."/>
            <person name="Barry K.W."/>
            <person name="Cichocki N."/>
            <person name="Veneault-Fourrey C."/>
            <person name="LaButti K."/>
            <person name="Lindquist E.A."/>
            <person name="Lipzen A."/>
            <person name="Lundell T."/>
            <person name="Morin E."/>
            <person name="Murat C."/>
            <person name="Sun H."/>
            <person name="Tunlid A."/>
            <person name="Henrissat B."/>
            <person name="Grigoriev I.V."/>
            <person name="Hibbett D.S."/>
            <person name="Martin F."/>
            <person name="Nordberg H.P."/>
            <person name="Cantor M.N."/>
            <person name="Hua S.X."/>
        </authorList>
    </citation>
    <scope>NUCLEOTIDE SEQUENCE [LARGE SCALE GENOMIC DNA]</scope>
    <source>
        <strain evidence="2 3">LaAM-08-1</strain>
    </source>
</reference>
<protein>
    <submittedName>
        <fullName evidence="2">Uncharacterized protein</fullName>
    </submittedName>
</protein>
<evidence type="ECO:0000313" key="3">
    <source>
        <dbReference type="Proteomes" id="UP000054477"/>
    </source>
</evidence>